<accession>A0A520MZF1</accession>
<protein>
    <recommendedName>
        <fullName evidence="3">Nucleoside-diphosphate sugar epimerase</fullName>
    </recommendedName>
</protein>
<organism evidence="1 2">
    <name type="scientific">SAR86 cluster bacterium</name>
    <dbReference type="NCBI Taxonomy" id="2030880"/>
    <lineage>
        <taxon>Bacteria</taxon>
        <taxon>Pseudomonadati</taxon>
        <taxon>Pseudomonadota</taxon>
        <taxon>Gammaproteobacteria</taxon>
        <taxon>SAR86 cluster</taxon>
    </lineage>
</organism>
<dbReference type="AlphaFoldDB" id="A0A520MZF1"/>
<dbReference type="EMBL" id="SHBE01000003">
    <property type="protein sequence ID" value="RZO26579.1"/>
    <property type="molecule type" value="Genomic_DNA"/>
</dbReference>
<name>A0A520MZF1_9GAMM</name>
<dbReference type="Pfam" id="PF06258">
    <property type="entry name" value="Mito_fiss_Elm1"/>
    <property type="match status" value="1"/>
</dbReference>
<dbReference type="Proteomes" id="UP000315825">
    <property type="component" value="Unassembled WGS sequence"/>
</dbReference>
<proteinExistence type="predicted"/>
<gene>
    <name evidence="1" type="ORF">EVA92_02210</name>
</gene>
<sequence length="315" mass="35896">MKIAIVADKKSGHLSQCLGLRNILHSQDQKKDLFFLNQDIISFPGFLERTFVIFGEKIYLFFLKLLNPSLVEQNFDLIICSGSRTAIPGYLLAKSSNAKIIYIGTPKFRIMKKFDGIVSTKKDLSDVFKVIPTVLPPTKFAPYSDSQISSANSLVLIGGDGSGYDYGEKDWYRLAYEFNSIETTFINSRRTPKYAWENLKDNKGNNHQFLDLEKTSFEALQDAIDSHGNIFVTADSTSMIVEIITRGYFVNVIELRGPIKREHHHEIIESFEKKGLLKTLKLSELNLAESKINDQVRNFVLEERASLKRQILELI</sequence>
<comment type="caution">
    <text evidence="1">The sequence shown here is derived from an EMBL/GenBank/DDBJ whole genome shotgun (WGS) entry which is preliminary data.</text>
</comment>
<evidence type="ECO:0000313" key="1">
    <source>
        <dbReference type="EMBL" id="RZO26579.1"/>
    </source>
</evidence>
<dbReference type="InterPro" id="IPR009367">
    <property type="entry name" value="Elm1-like"/>
</dbReference>
<evidence type="ECO:0000313" key="2">
    <source>
        <dbReference type="Proteomes" id="UP000315825"/>
    </source>
</evidence>
<evidence type="ECO:0008006" key="3">
    <source>
        <dbReference type="Google" id="ProtNLM"/>
    </source>
</evidence>
<reference evidence="1 2" key="1">
    <citation type="submission" date="2019-02" db="EMBL/GenBank/DDBJ databases">
        <title>Prokaryotic population dynamics and viral predation in marine succession experiment using metagenomics: the confinement effect.</title>
        <authorList>
            <person name="Haro-Moreno J.M."/>
            <person name="Rodriguez-Valera F."/>
            <person name="Lopez-Perez M."/>
        </authorList>
    </citation>
    <scope>NUCLEOTIDE SEQUENCE [LARGE SCALE GENOMIC DNA]</scope>
    <source>
        <strain evidence="1">MED-G159</strain>
    </source>
</reference>